<comment type="caution">
    <text evidence="2">The sequence shown here is derived from an EMBL/GenBank/DDBJ whole genome shotgun (WGS) entry which is preliminary data.</text>
</comment>
<evidence type="ECO:0000313" key="2">
    <source>
        <dbReference type="EMBL" id="KAJ8887210.1"/>
    </source>
</evidence>
<reference evidence="2 3" key="1">
    <citation type="submission" date="2023-02" db="EMBL/GenBank/DDBJ databases">
        <title>LHISI_Scaffold_Assembly.</title>
        <authorList>
            <person name="Stuart O.P."/>
            <person name="Cleave R."/>
            <person name="Magrath M.J.L."/>
            <person name="Mikheyev A.S."/>
        </authorList>
    </citation>
    <scope>NUCLEOTIDE SEQUENCE [LARGE SCALE GENOMIC DNA]</scope>
    <source>
        <strain evidence="2">Daus_M_001</strain>
        <tissue evidence="2">Leg muscle</tissue>
    </source>
</reference>
<evidence type="ECO:0000259" key="1">
    <source>
        <dbReference type="Pfam" id="PF03184"/>
    </source>
</evidence>
<feature type="domain" description="DDE-1" evidence="1">
    <location>
        <begin position="81"/>
        <end position="143"/>
    </location>
</feature>
<accession>A0ABQ9HSF8</accession>
<protein>
    <recommendedName>
        <fullName evidence="1">DDE-1 domain-containing protein</fullName>
    </recommendedName>
</protein>
<proteinExistence type="predicted"/>
<keyword evidence="3" id="KW-1185">Reference proteome</keyword>
<dbReference type="InterPro" id="IPR004875">
    <property type="entry name" value="DDE_SF_endonuclease_dom"/>
</dbReference>
<gene>
    <name evidence="2" type="ORF">PR048_013425</name>
</gene>
<evidence type="ECO:0000313" key="3">
    <source>
        <dbReference type="Proteomes" id="UP001159363"/>
    </source>
</evidence>
<dbReference type="Proteomes" id="UP001159363">
    <property type="component" value="Chromosome X"/>
</dbReference>
<name>A0ABQ9HSF8_9NEOP</name>
<sequence>MAGLQVSEIVTILSGVVYVVKLKTLMHRLWANGNKYYHRSFRYTNPAMCSMVMKLDFFFRAIPTRTLIERKEKCVGGKKAKDRISVFIYGNIVGDFEKPSVVGKAANPRSFKGLGRYSLPVQWKFNKKSWMTAAIMEEWLHGFNLKT</sequence>
<dbReference type="EMBL" id="JARBHB010000004">
    <property type="protein sequence ID" value="KAJ8887210.1"/>
    <property type="molecule type" value="Genomic_DNA"/>
</dbReference>
<dbReference type="Pfam" id="PF03184">
    <property type="entry name" value="DDE_1"/>
    <property type="match status" value="1"/>
</dbReference>
<organism evidence="2 3">
    <name type="scientific">Dryococelus australis</name>
    <dbReference type="NCBI Taxonomy" id="614101"/>
    <lineage>
        <taxon>Eukaryota</taxon>
        <taxon>Metazoa</taxon>
        <taxon>Ecdysozoa</taxon>
        <taxon>Arthropoda</taxon>
        <taxon>Hexapoda</taxon>
        <taxon>Insecta</taxon>
        <taxon>Pterygota</taxon>
        <taxon>Neoptera</taxon>
        <taxon>Polyneoptera</taxon>
        <taxon>Phasmatodea</taxon>
        <taxon>Verophasmatodea</taxon>
        <taxon>Anareolatae</taxon>
        <taxon>Phasmatidae</taxon>
        <taxon>Eurycanthinae</taxon>
        <taxon>Dryococelus</taxon>
    </lineage>
</organism>